<feature type="compositionally biased region" description="Basic and acidic residues" evidence="1">
    <location>
        <begin position="113"/>
        <end position="123"/>
    </location>
</feature>
<organism evidence="2 3">
    <name type="scientific">Corallococcus terminator</name>
    <dbReference type="NCBI Taxonomy" id="2316733"/>
    <lineage>
        <taxon>Bacteria</taxon>
        <taxon>Pseudomonadati</taxon>
        <taxon>Myxococcota</taxon>
        <taxon>Myxococcia</taxon>
        <taxon>Myxococcales</taxon>
        <taxon>Cystobacterineae</taxon>
        <taxon>Myxococcaceae</taxon>
        <taxon>Corallococcus</taxon>
    </lineage>
</organism>
<proteinExistence type="predicted"/>
<keyword evidence="3" id="KW-1185">Reference proteome</keyword>
<comment type="caution">
    <text evidence="2">The sequence shown here is derived from an EMBL/GenBank/DDBJ whole genome shotgun (WGS) entry which is preliminary data.</text>
</comment>
<dbReference type="EMBL" id="RAVZ01000381">
    <property type="protein sequence ID" value="RKG74135.1"/>
    <property type="molecule type" value="Genomic_DNA"/>
</dbReference>
<sequence>MPGKIGGGSFKPKLSPAPSLSPKPQNTVASSAPSTSTATTSKKRPLDAVDGSASASGSNKKTKTDAEPKDNTTEARLKRAEVRAKRRQESSSAVDASGGRSGVIGTAQGFQKMDPKKDGKQRVETPFGPVNASKFPTTDPAFKITSKKKDYGKQTVGGRYSHLVPALKSSGASDKDIATDLLDALDGGNPSVLTDDKSKNAAAKLTAIMNVSEPMRVGGSDKAGRAALRMVQDGKISLEEAFTGTNPSFPMAVKPDYMRRAVNYEDKNYRKAIETPTQFDKIGGYMSDSSDDDS</sequence>
<protein>
    <submittedName>
        <fullName evidence="2">Uncharacterized protein</fullName>
    </submittedName>
</protein>
<evidence type="ECO:0000313" key="3">
    <source>
        <dbReference type="Proteomes" id="UP000268094"/>
    </source>
</evidence>
<feature type="compositionally biased region" description="Basic and acidic residues" evidence="1">
    <location>
        <begin position="62"/>
        <end position="89"/>
    </location>
</feature>
<dbReference type="OrthoDB" id="5509551at2"/>
<gene>
    <name evidence="2" type="ORF">D7V88_35310</name>
</gene>
<dbReference type="AlphaFoldDB" id="A0A3A8HTG4"/>
<accession>A0A3A8HTG4</accession>
<feature type="compositionally biased region" description="Low complexity" evidence="1">
    <location>
        <begin position="11"/>
        <end position="40"/>
    </location>
</feature>
<reference evidence="3" key="1">
    <citation type="submission" date="2018-09" db="EMBL/GenBank/DDBJ databases">
        <authorList>
            <person name="Livingstone P.G."/>
            <person name="Whitworth D.E."/>
        </authorList>
    </citation>
    <scope>NUCLEOTIDE SEQUENCE [LARGE SCALE GENOMIC DNA]</scope>
    <source>
        <strain evidence="3">CA054A</strain>
    </source>
</reference>
<dbReference type="Proteomes" id="UP000268094">
    <property type="component" value="Unassembled WGS sequence"/>
</dbReference>
<evidence type="ECO:0000313" key="2">
    <source>
        <dbReference type="EMBL" id="RKG74135.1"/>
    </source>
</evidence>
<feature type="region of interest" description="Disordered" evidence="1">
    <location>
        <begin position="1"/>
        <end position="142"/>
    </location>
</feature>
<name>A0A3A8HTG4_9BACT</name>
<dbReference type="RefSeq" id="WP_120544992.1">
    <property type="nucleotide sequence ID" value="NZ_RAVZ01000381.1"/>
</dbReference>
<evidence type="ECO:0000256" key="1">
    <source>
        <dbReference type="SAM" id="MobiDB-lite"/>
    </source>
</evidence>